<name>A0A4S4MWL3_9APHY</name>
<protein>
    <recommendedName>
        <fullName evidence="4">Zn(2)-C6 fungal-type domain-containing protein</fullName>
    </recommendedName>
</protein>
<dbReference type="GO" id="GO:0006351">
    <property type="term" value="P:DNA-templated transcription"/>
    <property type="evidence" value="ECO:0007669"/>
    <property type="project" value="InterPro"/>
</dbReference>
<dbReference type="SMART" id="SM00906">
    <property type="entry name" value="Fungal_trans"/>
    <property type="match status" value="1"/>
</dbReference>
<dbReference type="InterPro" id="IPR050987">
    <property type="entry name" value="AtrR-like"/>
</dbReference>
<dbReference type="InterPro" id="IPR036864">
    <property type="entry name" value="Zn2-C6_fun-type_DNA-bd_sf"/>
</dbReference>
<evidence type="ECO:0000313" key="5">
    <source>
        <dbReference type="EMBL" id="THH30776.1"/>
    </source>
</evidence>
<dbReference type="CDD" id="cd12148">
    <property type="entry name" value="fungal_TF_MHR"/>
    <property type="match status" value="1"/>
</dbReference>
<evidence type="ECO:0000313" key="6">
    <source>
        <dbReference type="Proteomes" id="UP000308730"/>
    </source>
</evidence>
<feature type="region of interest" description="Disordered" evidence="3">
    <location>
        <begin position="432"/>
        <end position="473"/>
    </location>
</feature>
<feature type="compositionally biased region" description="Gly residues" evidence="3">
    <location>
        <begin position="1237"/>
        <end position="1249"/>
    </location>
</feature>
<keyword evidence="6" id="KW-1185">Reference proteome</keyword>
<feature type="compositionally biased region" description="Polar residues" evidence="3">
    <location>
        <begin position="1013"/>
        <end position="1024"/>
    </location>
</feature>
<feature type="compositionally biased region" description="Polar residues" evidence="3">
    <location>
        <begin position="1059"/>
        <end position="1070"/>
    </location>
</feature>
<dbReference type="GO" id="GO:0003677">
    <property type="term" value="F:DNA binding"/>
    <property type="evidence" value="ECO:0007669"/>
    <property type="project" value="InterPro"/>
</dbReference>
<feature type="compositionally biased region" description="Low complexity" evidence="3">
    <location>
        <begin position="1106"/>
        <end position="1120"/>
    </location>
</feature>
<comment type="caution">
    <text evidence="5">The sequence shown here is derived from an EMBL/GenBank/DDBJ whole genome shotgun (WGS) entry which is preliminary data.</text>
</comment>
<evidence type="ECO:0000259" key="4">
    <source>
        <dbReference type="PROSITE" id="PS50048"/>
    </source>
</evidence>
<dbReference type="InterPro" id="IPR001138">
    <property type="entry name" value="Zn2Cys6_DnaBD"/>
</dbReference>
<feature type="compositionally biased region" description="Basic and acidic residues" evidence="3">
    <location>
        <begin position="946"/>
        <end position="959"/>
    </location>
</feature>
<proteinExistence type="predicted"/>
<feature type="compositionally biased region" description="Basic and acidic residues" evidence="3">
    <location>
        <begin position="983"/>
        <end position="993"/>
    </location>
</feature>
<evidence type="ECO:0000256" key="1">
    <source>
        <dbReference type="ARBA" id="ARBA00022723"/>
    </source>
</evidence>
<dbReference type="PROSITE" id="PS00463">
    <property type="entry name" value="ZN2_CY6_FUNGAL_1"/>
    <property type="match status" value="1"/>
</dbReference>
<dbReference type="OrthoDB" id="4456959at2759"/>
<dbReference type="PROSITE" id="PS50048">
    <property type="entry name" value="ZN2_CY6_FUNGAL_2"/>
    <property type="match status" value="1"/>
</dbReference>
<dbReference type="GO" id="GO:0000981">
    <property type="term" value="F:DNA-binding transcription factor activity, RNA polymerase II-specific"/>
    <property type="evidence" value="ECO:0007669"/>
    <property type="project" value="InterPro"/>
</dbReference>
<keyword evidence="1" id="KW-0479">Metal-binding</keyword>
<dbReference type="InterPro" id="IPR007219">
    <property type="entry name" value="XnlR_reg_dom"/>
</dbReference>
<dbReference type="Proteomes" id="UP000308730">
    <property type="component" value="Unassembled WGS sequence"/>
</dbReference>
<dbReference type="AlphaFoldDB" id="A0A4S4MWL3"/>
<feature type="domain" description="Zn(2)-C6 fungal-type" evidence="4">
    <location>
        <begin position="259"/>
        <end position="292"/>
    </location>
</feature>
<evidence type="ECO:0000256" key="3">
    <source>
        <dbReference type="SAM" id="MobiDB-lite"/>
    </source>
</evidence>
<dbReference type="Pfam" id="PF00172">
    <property type="entry name" value="Zn_clus"/>
    <property type="match status" value="1"/>
</dbReference>
<dbReference type="SUPFAM" id="SSF57701">
    <property type="entry name" value="Zn2/Cys6 DNA-binding domain"/>
    <property type="match status" value="1"/>
</dbReference>
<reference evidence="5 6" key="1">
    <citation type="submission" date="2019-02" db="EMBL/GenBank/DDBJ databases">
        <title>Genome sequencing of the rare red list fungi Antrodiella citrinella (Flaviporus citrinellus).</title>
        <authorList>
            <person name="Buettner E."/>
            <person name="Kellner H."/>
        </authorList>
    </citation>
    <scope>NUCLEOTIDE SEQUENCE [LARGE SCALE GENOMIC DNA]</scope>
    <source>
        <strain evidence="5 6">DSM 108506</strain>
    </source>
</reference>
<dbReference type="Gene3D" id="1.20.120.520">
    <property type="entry name" value="nmb1532 protein domain like"/>
    <property type="match status" value="1"/>
</dbReference>
<gene>
    <name evidence="5" type="ORF">EUX98_g3411</name>
</gene>
<evidence type="ECO:0000256" key="2">
    <source>
        <dbReference type="ARBA" id="ARBA00023242"/>
    </source>
</evidence>
<feature type="compositionally biased region" description="Low complexity" evidence="3">
    <location>
        <begin position="1071"/>
        <end position="1087"/>
    </location>
</feature>
<accession>A0A4S4MWL3</accession>
<dbReference type="CDD" id="cd00067">
    <property type="entry name" value="GAL4"/>
    <property type="match status" value="1"/>
</dbReference>
<feature type="region of interest" description="Disordered" evidence="3">
    <location>
        <begin position="1215"/>
        <end position="1255"/>
    </location>
</feature>
<dbReference type="PANTHER" id="PTHR46910">
    <property type="entry name" value="TRANSCRIPTION FACTOR PDR1"/>
    <property type="match status" value="1"/>
</dbReference>
<dbReference type="Pfam" id="PF01814">
    <property type="entry name" value="Hemerythrin"/>
    <property type="match status" value="1"/>
</dbReference>
<feature type="region of interest" description="Disordered" evidence="3">
    <location>
        <begin position="226"/>
        <end position="251"/>
    </location>
</feature>
<dbReference type="SMART" id="SM00066">
    <property type="entry name" value="GAL4"/>
    <property type="match status" value="1"/>
</dbReference>
<dbReference type="PANTHER" id="PTHR46910:SF38">
    <property type="entry name" value="ZN(2)-C6 FUNGAL-TYPE DOMAIN-CONTAINING PROTEIN"/>
    <property type="match status" value="1"/>
</dbReference>
<feature type="region of interest" description="Disordered" evidence="3">
    <location>
        <begin position="935"/>
        <end position="1120"/>
    </location>
</feature>
<dbReference type="Pfam" id="PF04082">
    <property type="entry name" value="Fungal_trans"/>
    <property type="match status" value="1"/>
</dbReference>
<dbReference type="CDD" id="cd12108">
    <property type="entry name" value="Hr-like"/>
    <property type="match status" value="1"/>
</dbReference>
<dbReference type="Gene3D" id="4.10.240.10">
    <property type="entry name" value="Zn(2)-C6 fungal-type DNA-binding domain"/>
    <property type="match status" value="1"/>
</dbReference>
<feature type="compositionally biased region" description="Polar residues" evidence="3">
    <location>
        <begin position="329"/>
        <end position="347"/>
    </location>
</feature>
<dbReference type="GO" id="GO:0008270">
    <property type="term" value="F:zinc ion binding"/>
    <property type="evidence" value="ECO:0007669"/>
    <property type="project" value="InterPro"/>
</dbReference>
<sequence>MEDRKYGLLGLRMSTFHEHYKRQFNEIYDLADGSFNKGGMTLRLYLRKAEELCEYLTMHHTIEERHIFPVLAQKMPAFRSNQEHIKSHHGIHVGLDALGALIKKWKADPKEYSPEDMKACLDSWREVLFVHLDDESVVLDARSKSRLKSFSPPSTAYNPSSSSCAPLRMTYAATSDRPPWPQGPLLSLSPSPAVIDLGDHPALSGPSHTPSTAAAFKGEPATPIVPLQSTSTRANSDPYYALDSSASHDRSKKRKIERACDFCRRRKTKCDGPKMNGYTCTNCTQNSRECTYNLQSSSLIPPAPLLASGVGVPGHSGGPVTIAISNSLPNTSVSAKPSRDSLQQLKKQASAPVFSDYDEQSSGSSSESEDYGELSLIRGLQSVSLGSTKPLEGSDPRALTDSQWRFHGKSSSFKLISAARKFQQLHMNEIAKSSADGRSPSGSPQAMGNFRRPQFWTSPSWETDTSDSGPKFSGTLKNHWPDLDLAERLIDMYFQVMNAHFPLLHRPTFMKQWYDRLYERDFWYACLCMSLFGVASRWCHDVRVLIYTGDMKTPPDESDPIWNSAGWKYIAVAIEFQRSSYNVTLPPSLFEVQSYHNIGLFLRGTSVYMDAWTFVSIGLRKAQDIGAHRKSVYGPVPTIEGELWKRAYWHLVSFDAISSMILGRPCASRDEDFDLDMPLEVDDDYWENDDPKLAFQQPKGKPSTVSAFIAWIKLTRIAAHALRTLYALEKSKAPLGLVGPRWREETVERLNDAMIDWLDAIPEHLRWSPGIKDPVFASQSATLITTYYMVQIVAHRPFIPMPTAHTLGGFNRKHNLAVRPDFPWNCLAICTNAAKATSEIVESYAHNVDQKNFASMANCCYIAAGVLLVHIWILKSMERAGVVPESGGKRASEERMRDVTGTLTKLMARLEEVAPKMDVAAMWLAEIKESLPTYDIQSDAPAPSEGRQRHMDTKPDRTATEVQSSVPIVPSQHYQHIAPAPEPRSRTQSRPDRSALTLSTSPATIKPPPPASTHHQTQPPQAASSYDYPPPERATSAYRGQPTPQAQFPTSAVRRHSENINLNTPSTPQLYSSISSATGSSASPYTPVHVWETRRTPPEPQVLHYPAAPTSSSRSASARASTSSLAHAVLDAPRPLRQEPYIQSLRHYSLPETSAVGGTEEVPLPPWFVFQGAQASPMYRFYAEGVKAEEGQGQHGQRGYGGGGAETTPAILPPFYASASMPGQGSGQSGWEYQQGSGQGSSGMYGQGGQAYQRY</sequence>
<dbReference type="InterPro" id="IPR012312">
    <property type="entry name" value="Hemerythrin-like"/>
</dbReference>
<organism evidence="5 6">
    <name type="scientific">Antrodiella citrinella</name>
    <dbReference type="NCBI Taxonomy" id="2447956"/>
    <lineage>
        <taxon>Eukaryota</taxon>
        <taxon>Fungi</taxon>
        <taxon>Dikarya</taxon>
        <taxon>Basidiomycota</taxon>
        <taxon>Agaricomycotina</taxon>
        <taxon>Agaricomycetes</taxon>
        <taxon>Polyporales</taxon>
        <taxon>Steccherinaceae</taxon>
        <taxon>Antrodiella</taxon>
    </lineage>
</organism>
<feature type="compositionally biased region" description="Polar residues" evidence="3">
    <location>
        <begin position="455"/>
        <end position="468"/>
    </location>
</feature>
<keyword evidence="2" id="KW-0539">Nucleus</keyword>
<feature type="region of interest" description="Disordered" evidence="3">
    <location>
        <begin position="329"/>
        <end position="373"/>
    </location>
</feature>
<dbReference type="EMBL" id="SGPM01000068">
    <property type="protein sequence ID" value="THH30776.1"/>
    <property type="molecule type" value="Genomic_DNA"/>
</dbReference>